<reference evidence="4" key="3">
    <citation type="submission" date="2015-02" db="EMBL/GenBank/DDBJ databases">
        <title>Evolutionary Origins and Diversification of the Mycorrhizal Mutualists.</title>
        <authorList>
            <consortium name="DOE Joint Genome Institute"/>
            <consortium name="Mycorrhizal Genomics Consortium"/>
            <person name="Kohler A."/>
            <person name="Kuo A."/>
            <person name="Nagy L.G."/>
            <person name="Floudas D."/>
            <person name="Copeland A."/>
            <person name="Barry K.W."/>
            <person name="Cichocki N."/>
            <person name="Veneault-Fourrey C."/>
            <person name="LaButti K."/>
            <person name="Lindquist E.A."/>
            <person name="Lipzen A."/>
            <person name="Lundell T."/>
            <person name="Morin E."/>
            <person name="Murat C."/>
            <person name="Riley R."/>
            <person name="Ohm R."/>
            <person name="Sun H."/>
            <person name="Tunlid A."/>
            <person name="Henrissat B."/>
            <person name="Grigoriev I.V."/>
            <person name="Hibbett D.S."/>
            <person name="Martin F."/>
        </authorList>
    </citation>
    <scope>NUCLEOTIDE SEQUENCE</scope>
    <source>
        <strain evidence="4">MAFF 305830</strain>
    </source>
</reference>
<protein>
    <recommendedName>
        <fullName evidence="2">NADH:ubiquinone oxidoreductase intermediate-associated protein 30 domain-containing protein</fullName>
    </recommendedName>
</protein>
<dbReference type="GO" id="GO:0051082">
    <property type="term" value="F:unfolded protein binding"/>
    <property type="evidence" value="ECO:0007669"/>
    <property type="project" value="TreeGrafter"/>
</dbReference>
<reference evidence="5" key="2">
    <citation type="submission" date="2015-01" db="EMBL/GenBank/DDBJ databases">
        <title>Evolutionary Origins and Diversification of the Mycorrhizal Mutualists.</title>
        <authorList>
            <consortium name="DOE Joint Genome Institute"/>
            <consortium name="Mycorrhizal Genomics Consortium"/>
            <person name="Kohler A."/>
            <person name="Kuo A."/>
            <person name="Nagy L.G."/>
            <person name="Floudas D."/>
            <person name="Copeland A."/>
            <person name="Barry K.W."/>
            <person name="Cichocki N."/>
            <person name="Veneault-Fourrey C."/>
            <person name="LaButti K."/>
            <person name="Lindquist E.A."/>
            <person name="Lipzen A."/>
            <person name="Lundell T."/>
            <person name="Morin E."/>
            <person name="Murat C."/>
            <person name="Riley R."/>
            <person name="Ohm R."/>
            <person name="Sun H."/>
            <person name="Tunlid A."/>
            <person name="Henrissat B."/>
            <person name="Grigoriev I.V."/>
            <person name="Hibbett D.S."/>
            <person name="Martin F."/>
        </authorList>
    </citation>
    <scope>NUCLEOTIDE SEQUENCE [LARGE SCALE GENOMIC DNA]</scope>
    <source>
        <strain evidence="3 5">MAFF 305830</strain>
    </source>
</reference>
<dbReference type="GO" id="GO:0010257">
    <property type="term" value="P:NADH dehydrogenase complex assembly"/>
    <property type="evidence" value="ECO:0007669"/>
    <property type="project" value="TreeGrafter"/>
</dbReference>
<sequence>DVPSRFVITLKTEPPPPPSQPKPRSQLTYEATFAAPSAKNESSKFTSVFLPYDSFVPTFRGRAVPRDSPRWKPLDPSRVYELGIMCRSEFGKQQGDFDLSIERIEAVKCCKTPWSRIMAAITRLEDKLWTALACTTTKDLDHTRY</sequence>
<dbReference type="STRING" id="933852.A0A0C3AXG6"/>
<evidence type="ECO:0000256" key="1">
    <source>
        <dbReference type="SAM" id="MobiDB-lite"/>
    </source>
</evidence>
<dbReference type="Proteomes" id="UP000054097">
    <property type="component" value="Unassembled WGS sequence"/>
</dbReference>
<dbReference type="HOGENOM" id="CLU_1791561_0_0_1"/>
<dbReference type="InterPro" id="IPR039131">
    <property type="entry name" value="NDUFAF1"/>
</dbReference>
<evidence type="ECO:0000313" key="4">
    <source>
        <dbReference type="EMBL" id="KIM23941.1"/>
    </source>
</evidence>
<dbReference type="OrthoDB" id="426386at2759"/>
<evidence type="ECO:0000313" key="3">
    <source>
        <dbReference type="EMBL" id="KIM21752.1"/>
    </source>
</evidence>
<evidence type="ECO:0000259" key="2">
    <source>
        <dbReference type="Pfam" id="PF08547"/>
    </source>
</evidence>
<feature type="non-terminal residue" evidence="4">
    <location>
        <position position="1"/>
    </location>
</feature>
<evidence type="ECO:0000313" key="5">
    <source>
        <dbReference type="Proteomes" id="UP000054097"/>
    </source>
</evidence>
<dbReference type="InterPro" id="IPR013857">
    <property type="entry name" value="NADH-UbQ_OxRdtase-assoc_prot30"/>
</dbReference>
<proteinExistence type="predicted"/>
<dbReference type="PANTHER" id="PTHR13194:SF19">
    <property type="entry name" value="NAD(P)-BINDING ROSSMANN-FOLD SUPERFAMILY PROTEIN"/>
    <property type="match status" value="1"/>
</dbReference>
<accession>A0A0C3AXG6</accession>
<reference evidence="4 5" key="1">
    <citation type="submission" date="2014-04" db="EMBL/GenBank/DDBJ databases">
        <authorList>
            <consortium name="DOE Joint Genome Institute"/>
            <person name="Kuo A."/>
            <person name="Zuccaro A."/>
            <person name="Kohler A."/>
            <person name="Nagy L.G."/>
            <person name="Floudas D."/>
            <person name="Copeland A."/>
            <person name="Barry K.W."/>
            <person name="Cichocki N."/>
            <person name="Veneault-Fourrey C."/>
            <person name="LaButti K."/>
            <person name="Lindquist E.A."/>
            <person name="Lipzen A."/>
            <person name="Lundell T."/>
            <person name="Morin E."/>
            <person name="Murat C."/>
            <person name="Sun H."/>
            <person name="Tunlid A."/>
            <person name="Henrissat B."/>
            <person name="Grigoriev I.V."/>
            <person name="Hibbett D.S."/>
            <person name="Martin F."/>
            <person name="Nordberg H.P."/>
            <person name="Cantor M.N."/>
            <person name="Hua S.X."/>
        </authorList>
    </citation>
    <scope>NUCLEOTIDE SEQUENCE [LARGE SCALE GENOMIC DNA]</scope>
    <source>
        <strain evidence="4 5">MAFF 305830</strain>
    </source>
</reference>
<dbReference type="PANTHER" id="PTHR13194">
    <property type="entry name" value="COMPLEX I INTERMEDIATE-ASSOCIATED PROTEIN 30"/>
    <property type="match status" value="1"/>
</dbReference>
<dbReference type="Pfam" id="PF08547">
    <property type="entry name" value="CIA30"/>
    <property type="match status" value="1"/>
</dbReference>
<feature type="domain" description="NADH:ubiquinone oxidoreductase intermediate-associated protein 30" evidence="2">
    <location>
        <begin position="6"/>
        <end position="101"/>
    </location>
</feature>
<name>A0A0C3AXG6_SERVB</name>
<gene>
    <name evidence="4" type="ORF">M408DRAFT_332008</name>
    <name evidence="3" type="ORF">M408DRAFT_333297</name>
</gene>
<dbReference type="EMBL" id="KN824329">
    <property type="protein sequence ID" value="KIM23941.1"/>
    <property type="molecule type" value="Genomic_DNA"/>
</dbReference>
<feature type="region of interest" description="Disordered" evidence="1">
    <location>
        <begin position="1"/>
        <end position="25"/>
    </location>
</feature>
<dbReference type="EMBL" id="KN824373">
    <property type="protein sequence ID" value="KIM21752.1"/>
    <property type="molecule type" value="Genomic_DNA"/>
</dbReference>
<organism evidence="4 5">
    <name type="scientific">Serendipita vermifera MAFF 305830</name>
    <dbReference type="NCBI Taxonomy" id="933852"/>
    <lineage>
        <taxon>Eukaryota</taxon>
        <taxon>Fungi</taxon>
        <taxon>Dikarya</taxon>
        <taxon>Basidiomycota</taxon>
        <taxon>Agaricomycotina</taxon>
        <taxon>Agaricomycetes</taxon>
        <taxon>Sebacinales</taxon>
        <taxon>Serendipitaceae</taxon>
        <taxon>Serendipita</taxon>
    </lineage>
</organism>
<dbReference type="AlphaFoldDB" id="A0A0C3AXG6"/>
<keyword evidence="5" id="KW-1185">Reference proteome</keyword>